<reference evidence="2" key="1">
    <citation type="submission" date="2023-10" db="EMBL/GenBank/DDBJ databases">
        <title>Screening of Alkalihalophilus pseudofirmusBZ-TG-HK211 and Its Alleviation of Salt Stress on Rapeseed Growth.</title>
        <authorList>
            <person name="Zhao B."/>
            <person name="Guo T."/>
        </authorList>
    </citation>
    <scope>NUCLEOTIDE SEQUENCE</scope>
    <source>
        <strain evidence="2">BZ-TG-HK211</strain>
    </source>
</reference>
<feature type="domain" description="GGDEF" evidence="1">
    <location>
        <begin position="491"/>
        <end position="620"/>
    </location>
</feature>
<dbReference type="GO" id="GO:0005886">
    <property type="term" value="C:plasma membrane"/>
    <property type="evidence" value="ECO:0007669"/>
    <property type="project" value="TreeGrafter"/>
</dbReference>
<dbReference type="SUPFAM" id="SSF55073">
    <property type="entry name" value="Nucleotide cyclase"/>
    <property type="match status" value="1"/>
</dbReference>
<dbReference type="Gene3D" id="3.30.450.40">
    <property type="match status" value="2"/>
</dbReference>
<dbReference type="InterPro" id="IPR029787">
    <property type="entry name" value="Nucleotide_cyclase"/>
</dbReference>
<dbReference type="AlphaFoldDB" id="A0AAJ2NPB6"/>
<dbReference type="CDD" id="cd01949">
    <property type="entry name" value="GGDEF"/>
    <property type="match status" value="1"/>
</dbReference>
<dbReference type="Gene3D" id="3.30.70.270">
    <property type="match status" value="1"/>
</dbReference>
<dbReference type="InterPro" id="IPR000160">
    <property type="entry name" value="GGDEF_dom"/>
</dbReference>
<evidence type="ECO:0000313" key="3">
    <source>
        <dbReference type="Proteomes" id="UP001285636"/>
    </source>
</evidence>
<dbReference type="EC" id="2.7.7.65" evidence="2"/>
<evidence type="ECO:0000313" key="2">
    <source>
        <dbReference type="EMBL" id="MDV2885952.1"/>
    </source>
</evidence>
<dbReference type="InterPro" id="IPR003018">
    <property type="entry name" value="GAF"/>
</dbReference>
<dbReference type="Proteomes" id="UP001285636">
    <property type="component" value="Unassembled WGS sequence"/>
</dbReference>
<organism evidence="2 3">
    <name type="scientific">Alkalihalophilus pseudofirmus</name>
    <name type="common">Bacillus pseudofirmus</name>
    <dbReference type="NCBI Taxonomy" id="79885"/>
    <lineage>
        <taxon>Bacteria</taxon>
        <taxon>Bacillati</taxon>
        <taxon>Bacillota</taxon>
        <taxon>Bacilli</taxon>
        <taxon>Bacillales</taxon>
        <taxon>Bacillaceae</taxon>
        <taxon>Alkalihalophilus</taxon>
    </lineage>
</organism>
<comment type="caution">
    <text evidence="2">The sequence shown here is derived from an EMBL/GenBank/DDBJ whole genome shotgun (WGS) entry which is preliminary data.</text>
</comment>
<gene>
    <name evidence="2" type="ORF">RYX45_12250</name>
</gene>
<dbReference type="SUPFAM" id="SSF55781">
    <property type="entry name" value="GAF domain-like"/>
    <property type="match status" value="2"/>
</dbReference>
<sequence length="628" mass="71741">MNPRNEVTVGEMMTVDQWLKGADYQINFYALASSYHALALKVGKPNHLEKIAIYERNNEQFELVKGEEADKGIHQNNKEIESWFKKTHDHSMKVVEGSLITTSPSWNVCISLYYKSILYGLIIHTFPTKKDADAFAAGHLEMIPFQTLFAQGYNCSKSTTVSMKRDLLLQVTKKCHGSMDINEVLKQIITAINQVFPNWNVHLYLTHEWKIDHDLSIKPLVYGMDNHNRLAEHAYLKGELQIDRNEKQLNVFAPLRGKQAVYGVIELEADTDIVLHTHDLEFINVLADTGGNALENAELYQQSRNLNQDLQLINQTSHQLNEKLRLKDTITFMTQQILVSFGAEQVGFVLFEEGEITVLEGSTPVFNDPSLLKKLNPLFMEMKYHREPQFVGDSKSHKLFQHSYYRSLLAVPMIQSGVLKGVVIVLDQKPYCFSYDHFKLLQSLAHHSTLAFTNAMLHEKLEKLVITDHLTSLYSRSYLDQQIRASLENDGYGTYLLFDVDNFKQVNDTHGHQIGDEVLIQVAKIMKENIRDEDIAARWGGEELALYLPKVNLEDAKKIAVRIVEAVEYQTEPPITVSCGVSYWHHHKAARSLKELIKEADDGLYTAKRLGKNRIHVAQESSSLKEEA</sequence>
<dbReference type="FunFam" id="3.30.70.270:FF:000001">
    <property type="entry name" value="Diguanylate cyclase domain protein"/>
    <property type="match status" value="1"/>
</dbReference>
<dbReference type="RefSeq" id="WP_289234972.1">
    <property type="nucleotide sequence ID" value="NZ_CP117835.1"/>
</dbReference>
<dbReference type="PROSITE" id="PS50887">
    <property type="entry name" value="GGDEF"/>
    <property type="match status" value="1"/>
</dbReference>
<name>A0AAJ2NPB6_ALKPS</name>
<dbReference type="InterPro" id="IPR050469">
    <property type="entry name" value="Diguanylate_Cyclase"/>
</dbReference>
<dbReference type="GO" id="GO:0043709">
    <property type="term" value="P:cell adhesion involved in single-species biofilm formation"/>
    <property type="evidence" value="ECO:0007669"/>
    <property type="project" value="TreeGrafter"/>
</dbReference>
<dbReference type="EMBL" id="JAWJAY010000002">
    <property type="protein sequence ID" value="MDV2885952.1"/>
    <property type="molecule type" value="Genomic_DNA"/>
</dbReference>
<dbReference type="Pfam" id="PF13185">
    <property type="entry name" value="GAF_2"/>
    <property type="match status" value="1"/>
</dbReference>
<dbReference type="Pfam" id="PF00990">
    <property type="entry name" value="GGDEF"/>
    <property type="match status" value="1"/>
</dbReference>
<evidence type="ECO:0000259" key="1">
    <source>
        <dbReference type="PROSITE" id="PS50887"/>
    </source>
</evidence>
<proteinExistence type="predicted"/>
<keyword evidence="2" id="KW-0808">Transferase</keyword>
<dbReference type="NCBIfam" id="TIGR00254">
    <property type="entry name" value="GGDEF"/>
    <property type="match status" value="1"/>
</dbReference>
<dbReference type="InterPro" id="IPR043128">
    <property type="entry name" value="Rev_trsase/Diguanyl_cyclase"/>
</dbReference>
<dbReference type="PANTHER" id="PTHR45138:SF9">
    <property type="entry name" value="DIGUANYLATE CYCLASE DGCM-RELATED"/>
    <property type="match status" value="1"/>
</dbReference>
<accession>A0AAJ2NPB6</accession>
<dbReference type="SMART" id="SM00267">
    <property type="entry name" value="GGDEF"/>
    <property type="match status" value="1"/>
</dbReference>
<dbReference type="InterPro" id="IPR029016">
    <property type="entry name" value="GAF-like_dom_sf"/>
</dbReference>
<keyword evidence="2" id="KW-0548">Nucleotidyltransferase</keyword>
<dbReference type="GO" id="GO:1902201">
    <property type="term" value="P:negative regulation of bacterial-type flagellum-dependent cell motility"/>
    <property type="evidence" value="ECO:0007669"/>
    <property type="project" value="TreeGrafter"/>
</dbReference>
<dbReference type="GO" id="GO:0052621">
    <property type="term" value="F:diguanylate cyclase activity"/>
    <property type="evidence" value="ECO:0007669"/>
    <property type="project" value="UniProtKB-EC"/>
</dbReference>
<dbReference type="PANTHER" id="PTHR45138">
    <property type="entry name" value="REGULATORY COMPONENTS OF SENSORY TRANSDUCTION SYSTEM"/>
    <property type="match status" value="1"/>
</dbReference>
<protein>
    <submittedName>
        <fullName evidence="2">Sensor domain-containing diguanylate cyclase</fullName>
        <ecNumber evidence="2">2.7.7.65</ecNumber>
    </submittedName>
</protein>